<dbReference type="Gene3D" id="4.10.40.20">
    <property type="match status" value="1"/>
</dbReference>
<dbReference type="EMBL" id="M17406">
    <property type="protein sequence ID" value="AAB60898.1"/>
    <property type="molecule type" value="Genomic_DNA"/>
</dbReference>
<proteinExistence type="predicted"/>
<dbReference type="KEGG" id="vg:4056108"/>
<dbReference type="SUPFAM" id="SSF57059">
    <property type="entry name" value="omega toxin-like"/>
    <property type="match status" value="1"/>
</dbReference>
<reference evidence="2" key="1">
    <citation type="journal article" date="1987" name="Virology">
        <title>Two related viral genes are located on a single superhelical DNA segment of the multipartite Campoletis sonorensis virus genome.</title>
        <authorList>
            <person name="Blissard G.W."/>
            <person name="Smith O.P."/>
            <person name="Summers M.D."/>
        </authorList>
    </citation>
    <scope>NUCLEOTIDE SEQUENCE</scope>
</reference>
<evidence type="ECO:0000313" key="2">
    <source>
        <dbReference type="EMBL" id="AAB60898.1"/>
    </source>
</evidence>
<dbReference type="Pfam" id="PF08008">
    <property type="entry name" value="Viral_cys_rich"/>
    <property type="match status" value="1"/>
</dbReference>
<accession>O11874</accession>
<organismHost>
    <name type="scientific">Campoletis sonorensis</name>
    <dbReference type="NCBI Taxonomy" id="7416"/>
</organismHost>
<dbReference type="InterPro" id="IPR012641">
    <property type="entry name" value="Polydnavirus_Cys-rich"/>
</dbReference>
<organism evidence="2">
    <name type="scientific">Campoletis sonorensis ichnovirus</name>
    <name type="common">CsIV</name>
    <dbReference type="NCBI Taxonomy" id="10484"/>
    <lineage>
        <taxon>Viruses</taxon>
        <taxon>Viruses incertae sedis</taxon>
        <taxon>Polydnaviriformidae</taxon>
        <taxon>Ichnoviriform</taxon>
    </lineage>
</organism>
<dbReference type="GeneID" id="4056108"/>
<feature type="domain" description="Cysteine rich" evidence="1">
    <location>
        <begin position="110"/>
        <end position="191"/>
    </location>
</feature>
<reference evidence="2" key="2">
    <citation type="submission" date="1988-07" db="EMBL/GenBank/DDBJ databases">
        <authorList>
            <person name="Summers M.D."/>
        </authorList>
    </citation>
    <scope>NUCLEOTIDE SEQUENCE</scope>
</reference>
<sequence length="198" mass="21722">MKVLWFLLGAAVMVQARPDMVSGEKSGDWASETEFIVTEDGIKPNPNYVKQDGVSSPPVSGWTEDREFAVTSSTAGPEPKSSVINIDVTKPITAELTINFHQVQDPAPKPEPSCIDNWKYCRGINKPCCGQQLMEDGTLGPKHFVCFELGQGICTPLSQIKNADLFAKLADQLNDTNYAELESQYWKSVSSPESSSTF</sequence>
<dbReference type="OrthoDB" id="39804at10239"/>
<dbReference type="RefSeq" id="YP_589079.1">
    <property type="nucleotide sequence ID" value="NC_008007.1"/>
</dbReference>
<evidence type="ECO:0000259" key="1">
    <source>
        <dbReference type="Pfam" id="PF08008"/>
    </source>
</evidence>
<name>O11874_CSIV</name>
<reference evidence="2" key="3">
    <citation type="journal article" date="1997" name="J. Gen. Virol.">
        <title>Promoter analysis of a cysteine-rich Campoletis sonorensis polydnavirus gene.</title>
        <authorList>
            <person name="Cuit L."/>
            <person name="Webb B.A."/>
        </authorList>
    </citation>
    <scope>NUCLEOTIDE SEQUENCE</scope>
</reference>
<protein>
    <submittedName>
        <fullName evidence="2">Cysteine-rich protein</fullName>
    </submittedName>
</protein>